<dbReference type="EMBL" id="JQAR01000039">
    <property type="protein sequence ID" value="KRN26643.1"/>
    <property type="molecule type" value="Genomic_DNA"/>
</dbReference>
<reference evidence="3 4" key="1">
    <citation type="journal article" date="2015" name="Genome Announc.">
        <title>Expanding the biotechnology potential of lactobacilli through comparative genomics of 213 strains and associated genera.</title>
        <authorList>
            <person name="Sun Z."/>
            <person name="Harris H.M."/>
            <person name="McCann A."/>
            <person name="Guo C."/>
            <person name="Argimon S."/>
            <person name="Zhang W."/>
            <person name="Yang X."/>
            <person name="Jeffery I.B."/>
            <person name="Cooney J.C."/>
            <person name="Kagawa T.F."/>
            <person name="Liu W."/>
            <person name="Song Y."/>
            <person name="Salvetti E."/>
            <person name="Wrobel A."/>
            <person name="Rasinkangas P."/>
            <person name="Parkhill J."/>
            <person name="Rea M.C."/>
            <person name="O'Sullivan O."/>
            <person name="Ritari J."/>
            <person name="Douillard F.P."/>
            <person name="Paul Ross R."/>
            <person name="Yang R."/>
            <person name="Briner A.E."/>
            <person name="Felis G.E."/>
            <person name="de Vos W.M."/>
            <person name="Barrangou R."/>
            <person name="Klaenhammer T.R."/>
            <person name="Caufield P.W."/>
            <person name="Cui Y."/>
            <person name="Zhang H."/>
            <person name="O'Toole P.W."/>
        </authorList>
    </citation>
    <scope>NUCLEOTIDE SEQUENCE [LARGE SCALE GENOMIC DNA]</scope>
    <source>
        <strain evidence="3 4">ATCC 27304</strain>
    </source>
</reference>
<name>A0A0R2FDT9_9LACO</name>
<sequence>MYLNYNTIEVRNMFKKIEKESFYYGSTVVLMTTKDVQSKADNITVISSTWTLDKTIVVGLGLDNKGFLNLKVGSEATFNVANGNIWEKIERVAKTTGNSEIPTYKRKAGYKYCSDKFSLGGFTKIRGEEVQTVRIKECPIQIETIITDIAIRDSFAIIESKIKGILVDEQILYDDSHIDVNKWDPLIYKFREYISANQSLGTNFRFQEFKK</sequence>
<comment type="caution">
    <text evidence="3">The sequence shown here is derived from an EMBL/GenBank/DDBJ whole genome shotgun (WGS) entry which is preliminary data.</text>
</comment>
<keyword evidence="2" id="KW-0285">Flavoprotein</keyword>
<dbReference type="Proteomes" id="UP000051727">
    <property type="component" value="Unassembled WGS sequence"/>
</dbReference>
<dbReference type="PATRIC" id="fig|1618.3.peg.1650"/>
<dbReference type="STRING" id="1618.IV36_GL001626"/>
<protein>
    <recommendedName>
        <fullName evidence="5">Flavin reductase like domain-containing protein</fullName>
    </recommendedName>
</protein>
<evidence type="ECO:0000256" key="1">
    <source>
        <dbReference type="ARBA" id="ARBA00001917"/>
    </source>
</evidence>
<comment type="cofactor">
    <cofactor evidence="1">
        <name>FMN</name>
        <dbReference type="ChEBI" id="CHEBI:58210"/>
    </cofactor>
</comment>
<evidence type="ECO:0008006" key="5">
    <source>
        <dbReference type="Google" id="ProtNLM"/>
    </source>
</evidence>
<dbReference type="InterPro" id="IPR052174">
    <property type="entry name" value="Flavoredoxin"/>
</dbReference>
<dbReference type="AlphaFoldDB" id="A0A0R2FDT9"/>
<organism evidence="3 4">
    <name type="scientific">Liquorilactobacillus mali</name>
    <dbReference type="NCBI Taxonomy" id="1618"/>
    <lineage>
        <taxon>Bacteria</taxon>
        <taxon>Bacillati</taxon>
        <taxon>Bacillota</taxon>
        <taxon>Bacilli</taxon>
        <taxon>Lactobacillales</taxon>
        <taxon>Lactobacillaceae</taxon>
        <taxon>Liquorilactobacillus</taxon>
    </lineage>
</organism>
<dbReference type="SUPFAM" id="SSF50475">
    <property type="entry name" value="FMN-binding split barrel"/>
    <property type="match status" value="1"/>
</dbReference>
<accession>A0A0R2FDT9</accession>
<dbReference type="Gene3D" id="2.30.110.10">
    <property type="entry name" value="Electron Transport, Fmn-binding Protein, Chain A"/>
    <property type="match status" value="1"/>
</dbReference>
<proteinExistence type="predicted"/>
<evidence type="ECO:0000313" key="3">
    <source>
        <dbReference type="EMBL" id="KRN26643.1"/>
    </source>
</evidence>
<evidence type="ECO:0000313" key="4">
    <source>
        <dbReference type="Proteomes" id="UP000051727"/>
    </source>
</evidence>
<dbReference type="PANTHER" id="PTHR43567">
    <property type="entry name" value="FLAVOREDOXIN-RELATED-RELATED"/>
    <property type="match status" value="1"/>
</dbReference>
<dbReference type="InterPro" id="IPR012349">
    <property type="entry name" value="Split_barrel_FMN-bd"/>
</dbReference>
<dbReference type="PANTHER" id="PTHR43567:SF1">
    <property type="entry name" value="FLAVOREDOXIN"/>
    <property type="match status" value="1"/>
</dbReference>
<gene>
    <name evidence="3" type="ORF">IV36_GL001626</name>
</gene>
<evidence type="ECO:0000256" key="2">
    <source>
        <dbReference type="ARBA" id="ARBA00022630"/>
    </source>
</evidence>